<protein>
    <submittedName>
        <fullName evidence="1">Uncharacterized protein</fullName>
    </submittedName>
</protein>
<reference evidence="1" key="1">
    <citation type="journal article" date="2021" name="PeerJ">
        <title>Extensive microbial diversity within the chicken gut microbiome revealed by metagenomics and culture.</title>
        <authorList>
            <person name="Gilroy R."/>
            <person name="Ravi A."/>
            <person name="Getino M."/>
            <person name="Pursley I."/>
            <person name="Horton D.L."/>
            <person name="Alikhan N.F."/>
            <person name="Baker D."/>
            <person name="Gharbi K."/>
            <person name="Hall N."/>
            <person name="Watson M."/>
            <person name="Adriaenssens E.M."/>
            <person name="Foster-Nyarko E."/>
            <person name="Jarju S."/>
            <person name="Secka A."/>
            <person name="Antonio M."/>
            <person name="Oren A."/>
            <person name="Chaudhuri R.R."/>
            <person name="La Ragione R."/>
            <person name="Hildebrand F."/>
            <person name="Pallen M.J."/>
        </authorList>
    </citation>
    <scope>NUCLEOTIDE SEQUENCE</scope>
    <source>
        <strain evidence="1">ChiBcec8-14828</strain>
    </source>
</reference>
<dbReference type="AlphaFoldDB" id="A0A9D2S192"/>
<accession>A0A9D2S192</accession>
<reference evidence="1" key="2">
    <citation type="submission" date="2021-04" db="EMBL/GenBank/DDBJ databases">
        <authorList>
            <person name="Gilroy R."/>
        </authorList>
    </citation>
    <scope>NUCLEOTIDE SEQUENCE</scope>
    <source>
        <strain evidence="1">ChiBcec8-14828</strain>
    </source>
</reference>
<comment type="caution">
    <text evidence="1">The sequence shown here is derived from an EMBL/GenBank/DDBJ whole genome shotgun (WGS) entry which is preliminary data.</text>
</comment>
<gene>
    <name evidence="1" type="ORF">H9943_04335</name>
</gene>
<organism evidence="1 2">
    <name type="scientific">Candidatus Ruthenibacterium avium</name>
    <dbReference type="NCBI Taxonomy" id="2838751"/>
    <lineage>
        <taxon>Bacteria</taxon>
        <taxon>Bacillati</taxon>
        <taxon>Bacillota</taxon>
        <taxon>Clostridia</taxon>
        <taxon>Eubacteriales</taxon>
        <taxon>Oscillospiraceae</taxon>
        <taxon>Ruthenibacterium</taxon>
    </lineage>
</organism>
<dbReference type="EMBL" id="DWYA01000044">
    <property type="protein sequence ID" value="HJB39606.1"/>
    <property type="molecule type" value="Genomic_DNA"/>
</dbReference>
<sequence length="76" mass="9122">MLFRKRKPFFQGDFPPNCEYCGHQRPAPDEPETYYCNKKGVVCAGYHCKFYEYDPLKRVPKRRPPMPKFSPEDFQL</sequence>
<evidence type="ECO:0000313" key="2">
    <source>
        <dbReference type="Proteomes" id="UP000824209"/>
    </source>
</evidence>
<evidence type="ECO:0000313" key="1">
    <source>
        <dbReference type="EMBL" id="HJB39606.1"/>
    </source>
</evidence>
<name>A0A9D2S192_9FIRM</name>
<proteinExistence type="predicted"/>
<dbReference type="Proteomes" id="UP000824209">
    <property type="component" value="Unassembled WGS sequence"/>
</dbReference>